<organism evidence="1 2">
    <name type="scientific">Formosa undariae</name>
    <dbReference type="NCBI Taxonomy" id="1325436"/>
    <lineage>
        <taxon>Bacteria</taxon>
        <taxon>Pseudomonadati</taxon>
        <taxon>Bacteroidota</taxon>
        <taxon>Flavobacteriia</taxon>
        <taxon>Flavobacteriales</taxon>
        <taxon>Flavobacteriaceae</taxon>
        <taxon>Formosa</taxon>
    </lineage>
</organism>
<dbReference type="RefSeq" id="WP_382384753.1">
    <property type="nucleotide sequence ID" value="NZ_JBHMEZ010000032.1"/>
</dbReference>
<keyword evidence="2" id="KW-1185">Reference proteome</keyword>
<protein>
    <submittedName>
        <fullName evidence="1">Uncharacterized protein</fullName>
    </submittedName>
</protein>
<dbReference type="Proteomes" id="UP001589605">
    <property type="component" value="Unassembled WGS sequence"/>
</dbReference>
<reference evidence="1 2" key="1">
    <citation type="submission" date="2024-09" db="EMBL/GenBank/DDBJ databases">
        <authorList>
            <person name="Sun Q."/>
            <person name="Mori K."/>
        </authorList>
    </citation>
    <scope>NUCLEOTIDE SEQUENCE [LARGE SCALE GENOMIC DNA]</scope>
    <source>
        <strain evidence="1 2">CECT 8286</strain>
    </source>
</reference>
<dbReference type="EMBL" id="JBHMEZ010000032">
    <property type="protein sequence ID" value="MFB9055064.1"/>
    <property type="molecule type" value="Genomic_DNA"/>
</dbReference>
<proteinExistence type="predicted"/>
<name>A0ABV5F6Q3_9FLAO</name>
<sequence length="155" mass="17719">MGTEKTYTDLIHGFKAKCGSPSMAWALIRNKCHELKLEVPTLDKIVEVGIEAKVRLSQEELEQIEDLAACNYLPEKIALYLDVDEVAFMRDWFNPDSLIRTHFNKGVLQAQFEIHQKQLEGAKSGNITSAQIYLNLSELQRTENLKKKIFYGSET</sequence>
<gene>
    <name evidence="1" type="ORF">ACFFVB_18430</name>
</gene>
<evidence type="ECO:0000313" key="2">
    <source>
        <dbReference type="Proteomes" id="UP001589605"/>
    </source>
</evidence>
<comment type="caution">
    <text evidence="1">The sequence shown here is derived from an EMBL/GenBank/DDBJ whole genome shotgun (WGS) entry which is preliminary data.</text>
</comment>
<evidence type="ECO:0000313" key="1">
    <source>
        <dbReference type="EMBL" id="MFB9055064.1"/>
    </source>
</evidence>
<accession>A0ABV5F6Q3</accession>